<organism evidence="1 2">
    <name type="scientific">Polyplax serrata</name>
    <name type="common">Common mouse louse</name>
    <dbReference type="NCBI Taxonomy" id="468196"/>
    <lineage>
        <taxon>Eukaryota</taxon>
        <taxon>Metazoa</taxon>
        <taxon>Ecdysozoa</taxon>
        <taxon>Arthropoda</taxon>
        <taxon>Hexapoda</taxon>
        <taxon>Insecta</taxon>
        <taxon>Pterygota</taxon>
        <taxon>Neoptera</taxon>
        <taxon>Paraneoptera</taxon>
        <taxon>Psocodea</taxon>
        <taxon>Troctomorpha</taxon>
        <taxon>Phthiraptera</taxon>
        <taxon>Anoplura</taxon>
        <taxon>Polyplacidae</taxon>
        <taxon>Polyplax</taxon>
    </lineage>
</organism>
<reference evidence="1 2" key="1">
    <citation type="submission" date="2023-10" db="EMBL/GenBank/DDBJ databases">
        <title>Genomes of two closely related lineages of the louse Polyplax serrata with different host specificities.</title>
        <authorList>
            <person name="Martinu J."/>
            <person name="Tarabai H."/>
            <person name="Stefka J."/>
            <person name="Hypsa V."/>
        </authorList>
    </citation>
    <scope>NUCLEOTIDE SEQUENCE [LARGE SCALE GENOMIC DNA]</scope>
    <source>
        <strain evidence="1">HR10_N</strain>
    </source>
</reference>
<gene>
    <name evidence="1" type="ORF">RUM43_014318</name>
</gene>
<accession>A0AAN8P4J5</accession>
<protein>
    <submittedName>
        <fullName evidence="1">Uncharacterized protein</fullName>
    </submittedName>
</protein>
<evidence type="ECO:0000313" key="2">
    <source>
        <dbReference type="Proteomes" id="UP001372834"/>
    </source>
</evidence>
<sequence>MWQHPVKELRDKGPVCAAIAPVKPTRLWNLYSNLFNTFFERWKKDQAEDVEEQEEEEEKTWRLLDNGNRKKGNPALSFVCTFLGRARGGSDVLLRGKKNFGWEGGTKCGKTAIMKPDK</sequence>
<dbReference type="AlphaFoldDB" id="A0AAN8P4J5"/>
<dbReference type="EMBL" id="JAWJWE010000009">
    <property type="protein sequence ID" value="KAK6631221.1"/>
    <property type="molecule type" value="Genomic_DNA"/>
</dbReference>
<dbReference type="Proteomes" id="UP001372834">
    <property type="component" value="Unassembled WGS sequence"/>
</dbReference>
<evidence type="ECO:0000313" key="1">
    <source>
        <dbReference type="EMBL" id="KAK6631221.1"/>
    </source>
</evidence>
<proteinExistence type="predicted"/>
<comment type="caution">
    <text evidence="1">The sequence shown here is derived from an EMBL/GenBank/DDBJ whole genome shotgun (WGS) entry which is preliminary data.</text>
</comment>
<name>A0AAN8P4J5_POLSC</name>